<evidence type="ECO:0000313" key="2">
    <source>
        <dbReference type="Proteomes" id="UP001626536"/>
    </source>
</evidence>
<evidence type="ECO:0000313" key="1">
    <source>
        <dbReference type="EMBL" id="WOJ89674.1"/>
    </source>
</evidence>
<dbReference type="Proteomes" id="UP001626536">
    <property type="component" value="Chromosome"/>
</dbReference>
<protein>
    <submittedName>
        <fullName evidence="1">Uncharacterized protein</fullName>
    </submittedName>
</protein>
<dbReference type="EMBL" id="CP136862">
    <property type="protein sequence ID" value="WOJ89674.1"/>
    <property type="molecule type" value="Genomic_DNA"/>
</dbReference>
<accession>A0ABZ0HTF0</accession>
<sequence length="52" mass="5821">MAPSKNPINRLRHIIEEAALIDSHPETLWRIVRQQFAGLVAAVRATIASKET</sequence>
<proteinExistence type="predicted"/>
<organism evidence="1 2">
    <name type="scientific">Methylocapsa polymorpha</name>
    <dbReference type="NCBI Taxonomy" id="3080828"/>
    <lineage>
        <taxon>Bacteria</taxon>
        <taxon>Pseudomonadati</taxon>
        <taxon>Pseudomonadota</taxon>
        <taxon>Alphaproteobacteria</taxon>
        <taxon>Hyphomicrobiales</taxon>
        <taxon>Beijerinckiaceae</taxon>
        <taxon>Methylocapsa</taxon>
    </lineage>
</organism>
<gene>
    <name evidence="1" type="ORF">RZS28_18130</name>
</gene>
<dbReference type="RefSeq" id="WP_407339118.1">
    <property type="nucleotide sequence ID" value="NZ_CP136862.1"/>
</dbReference>
<keyword evidence="2" id="KW-1185">Reference proteome</keyword>
<name>A0ABZ0HTF0_9HYPH</name>
<reference evidence="1 2" key="1">
    <citation type="submission" date="2023-10" db="EMBL/GenBank/DDBJ databases">
        <title>Novel methanotroph of the genus Methylocapsa from a subarctic wetland.</title>
        <authorList>
            <person name="Belova S.E."/>
            <person name="Oshkin I.Y."/>
            <person name="Miroshnikov K."/>
            <person name="Dedysh S.N."/>
        </authorList>
    </citation>
    <scope>NUCLEOTIDE SEQUENCE [LARGE SCALE GENOMIC DNA]</scope>
    <source>
        <strain evidence="1 2">RX1</strain>
    </source>
</reference>